<dbReference type="InterPro" id="IPR002716">
    <property type="entry name" value="PIN_dom"/>
</dbReference>
<dbReference type="SUPFAM" id="SSF88723">
    <property type="entry name" value="PIN domain-like"/>
    <property type="match status" value="1"/>
</dbReference>
<accession>A0A497EQU6</accession>
<dbReference type="EMBL" id="QMQX01000231">
    <property type="protein sequence ID" value="RLE48948.1"/>
    <property type="molecule type" value="Genomic_DNA"/>
</dbReference>
<dbReference type="Proteomes" id="UP000272051">
    <property type="component" value="Unassembled WGS sequence"/>
</dbReference>
<dbReference type="Pfam" id="PF01850">
    <property type="entry name" value="PIN"/>
    <property type="match status" value="1"/>
</dbReference>
<evidence type="ECO:0000313" key="2">
    <source>
        <dbReference type="EMBL" id="RLE48948.1"/>
    </source>
</evidence>
<dbReference type="PANTHER" id="PTHR38826">
    <property type="entry name" value="RIBONUCLEASE VAPC13"/>
    <property type="match status" value="1"/>
</dbReference>
<gene>
    <name evidence="2" type="ORF">DRJ33_08625</name>
</gene>
<comment type="caution">
    <text evidence="2">The sequence shown here is derived from an EMBL/GenBank/DDBJ whole genome shotgun (WGS) entry which is preliminary data.</text>
</comment>
<evidence type="ECO:0000259" key="1">
    <source>
        <dbReference type="Pfam" id="PF01850"/>
    </source>
</evidence>
<dbReference type="InterPro" id="IPR029060">
    <property type="entry name" value="PIN-like_dom_sf"/>
</dbReference>
<sequence>MANDPRYGEKATRILEKVEEGELAATSTFVITQVCSYLRWKRRTQVISKFLSLLRSLPSLVKVETTFQDFVHAAQICKEIGWDIWDDAVIASQMARLKISEIYSNDADFDRMPGIKRIF</sequence>
<dbReference type="AlphaFoldDB" id="A0A497EQU6"/>
<organism evidence="2 3">
    <name type="scientific">Thermoproteota archaeon</name>
    <dbReference type="NCBI Taxonomy" id="2056631"/>
    <lineage>
        <taxon>Archaea</taxon>
        <taxon>Thermoproteota</taxon>
    </lineage>
</organism>
<dbReference type="CDD" id="cd09854">
    <property type="entry name" value="PIN_VapC-like"/>
    <property type="match status" value="1"/>
</dbReference>
<feature type="domain" description="PIN" evidence="1">
    <location>
        <begin position="7"/>
        <end position="113"/>
    </location>
</feature>
<evidence type="ECO:0000313" key="3">
    <source>
        <dbReference type="Proteomes" id="UP000272051"/>
    </source>
</evidence>
<dbReference type="Gene3D" id="3.40.50.1010">
    <property type="entry name" value="5'-nuclease"/>
    <property type="match status" value="1"/>
</dbReference>
<reference evidence="2 3" key="1">
    <citation type="submission" date="2018-06" db="EMBL/GenBank/DDBJ databases">
        <title>Extensive metabolic versatility and redundancy in microbially diverse, dynamic hydrothermal sediments.</title>
        <authorList>
            <person name="Dombrowski N."/>
            <person name="Teske A."/>
            <person name="Baker B.J."/>
        </authorList>
    </citation>
    <scope>NUCLEOTIDE SEQUENCE [LARGE SCALE GENOMIC DNA]</scope>
    <source>
        <strain evidence="2">B34_G17</strain>
    </source>
</reference>
<dbReference type="InterPro" id="IPR052106">
    <property type="entry name" value="PINc/VapC_TA"/>
</dbReference>
<proteinExistence type="predicted"/>
<name>A0A497EQU6_9CREN</name>
<dbReference type="PANTHER" id="PTHR38826:SF5">
    <property type="entry name" value="RIBONUCLEASE VAPC13"/>
    <property type="match status" value="1"/>
</dbReference>
<protein>
    <submittedName>
        <fullName evidence="2">PIN domain nuclease</fullName>
    </submittedName>
</protein>